<protein>
    <submittedName>
        <fullName evidence="2">Uncharacterized protein</fullName>
    </submittedName>
</protein>
<reference evidence="3" key="2">
    <citation type="journal article" date="2011" name="Proc. Natl. Acad. Sci. U.S.A.">
        <title>Obligate biotrophy features unraveled by the genomic analysis of rust fungi.</title>
        <authorList>
            <person name="Duplessis S."/>
            <person name="Cuomo C.A."/>
            <person name="Lin Y.-C."/>
            <person name="Aerts A."/>
            <person name="Tisserant E."/>
            <person name="Veneault-Fourrey C."/>
            <person name="Joly D.L."/>
            <person name="Hacquard S."/>
            <person name="Amselem J."/>
            <person name="Cantarel B.L."/>
            <person name="Chiu R."/>
            <person name="Coutinho P.M."/>
            <person name="Feau N."/>
            <person name="Field M."/>
            <person name="Frey P."/>
            <person name="Gelhaye E."/>
            <person name="Goldberg J."/>
            <person name="Grabherr M.G."/>
            <person name="Kodira C.D."/>
            <person name="Kohler A."/>
            <person name="Kuees U."/>
            <person name="Lindquist E.A."/>
            <person name="Lucas S.M."/>
            <person name="Mago R."/>
            <person name="Mauceli E."/>
            <person name="Morin E."/>
            <person name="Murat C."/>
            <person name="Pangilinan J.L."/>
            <person name="Park R."/>
            <person name="Pearson M."/>
            <person name="Quesneville H."/>
            <person name="Rouhier N."/>
            <person name="Sakthikumar S."/>
            <person name="Salamov A.A."/>
            <person name="Schmutz J."/>
            <person name="Selles B."/>
            <person name="Shapiro H."/>
            <person name="Tanguay P."/>
            <person name="Tuskan G.A."/>
            <person name="Henrissat B."/>
            <person name="Van de Peer Y."/>
            <person name="Rouze P."/>
            <person name="Ellis J.G."/>
            <person name="Dodds P.N."/>
            <person name="Schein J.E."/>
            <person name="Zhong S."/>
            <person name="Hamelin R.C."/>
            <person name="Grigoriev I.V."/>
            <person name="Szabo L.J."/>
            <person name="Martin F."/>
        </authorList>
    </citation>
    <scope>NUCLEOTIDE SEQUENCE [LARGE SCALE GENOMIC DNA]</scope>
    <source>
        <strain evidence="3">CRL 75-36-700-3 / race SCCL</strain>
    </source>
</reference>
<evidence type="ECO:0000313" key="2">
    <source>
        <dbReference type="EMBL" id="EFP93792.2"/>
    </source>
</evidence>
<sequence>MVTTCSKRLAPPPACQESVSHGIASCPPSREGGVPQQSCTKTPCKHGKHQIATCNNPEHGDRIPPHPEHISK</sequence>
<feature type="compositionally biased region" description="Basic and acidic residues" evidence="1">
    <location>
        <begin position="58"/>
        <end position="72"/>
    </location>
</feature>
<dbReference type="AlphaFoldDB" id="E3LB67"/>
<organism evidence="2 3">
    <name type="scientific">Puccinia graminis f. sp. tritici (strain CRL 75-36-700-3 / race SCCL)</name>
    <name type="common">Black stem rust fungus</name>
    <dbReference type="NCBI Taxonomy" id="418459"/>
    <lineage>
        <taxon>Eukaryota</taxon>
        <taxon>Fungi</taxon>
        <taxon>Dikarya</taxon>
        <taxon>Basidiomycota</taxon>
        <taxon>Pucciniomycotina</taxon>
        <taxon>Pucciniomycetes</taxon>
        <taxon>Pucciniales</taxon>
        <taxon>Pucciniaceae</taxon>
        <taxon>Puccinia</taxon>
    </lineage>
</organism>
<evidence type="ECO:0000313" key="3">
    <source>
        <dbReference type="Proteomes" id="UP000008783"/>
    </source>
</evidence>
<dbReference type="RefSeq" id="XP_003338211.2">
    <property type="nucleotide sequence ID" value="XM_003338163.2"/>
</dbReference>
<dbReference type="EMBL" id="DS178409">
    <property type="protein sequence ID" value="EFP93792.2"/>
    <property type="molecule type" value="Genomic_DNA"/>
</dbReference>
<dbReference type="VEuPathDB" id="FungiDB:PGTG_19837"/>
<evidence type="ECO:0000256" key="1">
    <source>
        <dbReference type="SAM" id="MobiDB-lite"/>
    </source>
</evidence>
<dbReference type="InParanoid" id="E3LB67"/>
<keyword evidence="3" id="KW-1185">Reference proteome</keyword>
<dbReference type="Proteomes" id="UP000008783">
    <property type="component" value="Unassembled WGS sequence"/>
</dbReference>
<reference key="1">
    <citation type="submission" date="2007-01" db="EMBL/GenBank/DDBJ databases">
        <title>The Genome Sequence of Puccinia graminis f. sp. tritici Strain CRL 75-36-700-3.</title>
        <authorList>
            <consortium name="The Broad Institute Genome Sequencing Platform"/>
            <person name="Birren B."/>
            <person name="Lander E."/>
            <person name="Galagan J."/>
            <person name="Nusbaum C."/>
            <person name="Devon K."/>
            <person name="Cuomo C."/>
            <person name="Jaffe D."/>
            <person name="Butler J."/>
            <person name="Alvarez P."/>
            <person name="Gnerre S."/>
            <person name="Grabherr M."/>
            <person name="Mauceli E."/>
            <person name="Brockman W."/>
            <person name="Young S."/>
            <person name="LaButti K."/>
            <person name="Sykes S."/>
            <person name="DeCaprio D."/>
            <person name="Crawford M."/>
            <person name="Koehrsen M."/>
            <person name="Engels R."/>
            <person name="Montgomery P."/>
            <person name="Pearson M."/>
            <person name="Howarth C."/>
            <person name="Larson L."/>
            <person name="White J."/>
            <person name="Zeng Q."/>
            <person name="Kodira C."/>
            <person name="Yandava C."/>
            <person name="Alvarado L."/>
            <person name="O'Leary S."/>
            <person name="Szabo L."/>
            <person name="Dean R."/>
            <person name="Schein J."/>
        </authorList>
    </citation>
    <scope>NUCLEOTIDE SEQUENCE</scope>
    <source>
        <strain>CRL 75-36-700-3</strain>
    </source>
</reference>
<accession>E3LB67</accession>
<dbReference type="HOGENOM" id="CLU_2723409_0_0_1"/>
<name>E3LB67_PUCGT</name>
<gene>
    <name evidence="2" type="ORF">PGTG_19837</name>
</gene>
<dbReference type="GeneID" id="10535162"/>
<dbReference type="KEGG" id="pgr:PGTG_19837"/>
<feature type="region of interest" description="Disordered" evidence="1">
    <location>
        <begin position="1"/>
        <end position="72"/>
    </location>
</feature>
<proteinExistence type="predicted"/>